<feature type="transmembrane region" description="Helical" evidence="7">
    <location>
        <begin position="144"/>
        <end position="175"/>
    </location>
</feature>
<comment type="subcellular location">
    <subcellularLocation>
        <location evidence="1">Cell membrane</location>
        <topology evidence="1">Multi-pass membrane protein</topology>
    </subcellularLocation>
</comment>
<evidence type="ECO:0000256" key="3">
    <source>
        <dbReference type="ARBA" id="ARBA00022692"/>
    </source>
</evidence>
<evidence type="ECO:0000313" key="9">
    <source>
        <dbReference type="Proteomes" id="UP001607157"/>
    </source>
</evidence>
<gene>
    <name evidence="8" type="ORF">ACGRVM_08255</name>
</gene>
<evidence type="ECO:0000313" key="8">
    <source>
        <dbReference type="EMBL" id="MFH0253883.1"/>
    </source>
</evidence>
<evidence type="ECO:0000256" key="4">
    <source>
        <dbReference type="ARBA" id="ARBA00022989"/>
    </source>
</evidence>
<dbReference type="Pfam" id="PF03631">
    <property type="entry name" value="Virul_fac_BrkB"/>
    <property type="match status" value="1"/>
</dbReference>
<feature type="compositionally biased region" description="Basic and acidic residues" evidence="6">
    <location>
        <begin position="289"/>
        <end position="299"/>
    </location>
</feature>
<feature type="region of interest" description="Disordered" evidence="6">
    <location>
        <begin position="289"/>
        <end position="313"/>
    </location>
</feature>
<protein>
    <submittedName>
        <fullName evidence="8">YihY/virulence factor BrkB family protein</fullName>
    </submittedName>
</protein>
<dbReference type="PANTHER" id="PTHR30213">
    <property type="entry name" value="INNER MEMBRANE PROTEIN YHJD"/>
    <property type="match status" value="1"/>
</dbReference>
<feature type="transmembrane region" description="Helical" evidence="7">
    <location>
        <begin position="217"/>
        <end position="239"/>
    </location>
</feature>
<proteinExistence type="predicted"/>
<dbReference type="RefSeq" id="WP_377170972.1">
    <property type="nucleotide sequence ID" value="NZ_JBHTJC010000002.1"/>
</dbReference>
<comment type="caution">
    <text evidence="8">The sequence shown here is derived from an EMBL/GenBank/DDBJ whole genome shotgun (WGS) entry which is preliminary data.</text>
</comment>
<feature type="transmembrane region" description="Helical" evidence="7">
    <location>
        <begin position="105"/>
        <end position="132"/>
    </location>
</feature>
<evidence type="ECO:0000256" key="6">
    <source>
        <dbReference type="SAM" id="MobiDB-lite"/>
    </source>
</evidence>
<evidence type="ECO:0000256" key="1">
    <source>
        <dbReference type="ARBA" id="ARBA00004651"/>
    </source>
</evidence>
<feature type="transmembrane region" description="Helical" evidence="7">
    <location>
        <begin position="41"/>
        <end position="63"/>
    </location>
</feature>
<evidence type="ECO:0000256" key="2">
    <source>
        <dbReference type="ARBA" id="ARBA00022475"/>
    </source>
</evidence>
<organism evidence="8 9">
    <name type="scientific">Roseovarius aquimarinus</name>
    <dbReference type="NCBI Taxonomy" id="1229156"/>
    <lineage>
        <taxon>Bacteria</taxon>
        <taxon>Pseudomonadati</taxon>
        <taxon>Pseudomonadota</taxon>
        <taxon>Alphaproteobacteria</taxon>
        <taxon>Rhodobacterales</taxon>
        <taxon>Roseobacteraceae</taxon>
        <taxon>Roseovarius</taxon>
    </lineage>
</organism>
<evidence type="ECO:0000256" key="7">
    <source>
        <dbReference type="SAM" id="Phobius"/>
    </source>
</evidence>
<dbReference type="InterPro" id="IPR017039">
    <property type="entry name" value="Virul_fac_BrkB"/>
</dbReference>
<dbReference type="Proteomes" id="UP001607157">
    <property type="component" value="Unassembled WGS sequence"/>
</dbReference>
<keyword evidence="5 7" id="KW-0472">Membrane</keyword>
<feature type="transmembrane region" description="Helical" evidence="7">
    <location>
        <begin position="187"/>
        <end position="205"/>
    </location>
</feature>
<dbReference type="PIRSF" id="PIRSF035875">
    <property type="entry name" value="RNase_BN"/>
    <property type="match status" value="1"/>
</dbReference>
<keyword evidence="2" id="KW-1003">Cell membrane</keyword>
<dbReference type="NCBIfam" id="TIGR00765">
    <property type="entry name" value="yihY_not_rbn"/>
    <property type="match status" value="1"/>
</dbReference>
<dbReference type="PANTHER" id="PTHR30213:SF0">
    <property type="entry name" value="UPF0761 MEMBRANE PROTEIN YIHY"/>
    <property type="match status" value="1"/>
</dbReference>
<reference evidence="8 9" key="1">
    <citation type="submission" date="2024-10" db="EMBL/GenBank/DDBJ databases">
        <authorList>
            <person name="Yang X.-N."/>
        </authorList>
    </citation>
    <scope>NUCLEOTIDE SEQUENCE [LARGE SCALE GENOMIC DNA]</scope>
    <source>
        <strain evidence="8 9">CAU 1059</strain>
    </source>
</reference>
<evidence type="ECO:0000256" key="5">
    <source>
        <dbReference type="ARBA" id="ARBA00023136"/>
    </source>
</evidence>
<feature type="transmembrane region" description="Helical" evidence="7">
    <location>
        <begin position="251"/>
        <end position="278"/>
    </location>
</feature>
<sequence length="313" mass="33290">MSEHSPTAYGKPSWPVGIWPALKGVWTLIGEKNLNLIASGIGFYGLLATFPAIAATIALWGFVADPALVQAQVSQFTTLLPEEVATLLTARVAELVAADSTTLGWAGLLSIALALWSARAGIAALVVGLNAVYGEKNRGGLKHILVAFSLTGSLIVLALACFAALVGVPLVLTFLPLGPFGTFIAEVLRWCVAVSTVLLALGLLYRYAPNRRSLARAGWITPGAISATILWALATWGFTLYLQNFANYNEIYGSLGAVIVLLLWLYLSAFVCLLGAALNAELELQQKKDTTRGPEKPMGERGAFVADNMSRDE</sequence>
<keyword evidence="3 7" id="KW-0812">Transmembrane</keyword>
<keyword evidence="9" id="KW-1185">Reference proteome</keyword>
<keyword evidence="4 7" id="KW-1133">Transmembrane helix</keyword>
<name>A0ABW7I6R1_9RHOB</name>
<dbReference type="EMBL" id="JBIHMM010000002">
    <property type="protein sequence ID" value="MFH0253883.1"/>
    <property type="molecule type" value="Genomic_DNA"/>
</dbReference>
<accession>A0ABW7I6R1</accession>